<accession>N4WRP7</accession>
<dbReference type="InterPro" id="IPR004875">
    <property type="entry name" value="DDE_SF_endonuclease_dom"/>
</dbReference>
<evidence type="ECO:0000313" key="3">
    <source>
        <dbReference type="Proteomes" id="UP000012338"/>
    </source>
</evidence>
<gene>
    <name evidence="2" type="ORF">COCC4DRAFT_93927</name>
</gene>
<feature type="domain" description="DDE-1" evidence="1">
    <location>
        <begin position="1"/>
        <end position="116"/>
    </location>
</feature>
<dbReference type="GO" id="GO:0005634">
    <property type="term" value="C:nucleus"/>
    <property type="evidence" value="ECO:0007669"/>
    <property type="project" value="TreeGrafter"/>
</dbReference>
<evidence type="ECO:0000259" key="1">
    <source>
        <dbReference type="Pfam" id="PF03184"/>
    </source>
</evidence>
<dbReference type="Pfam" id="PF03184">
    <property type="entry name" value="DDE_1"/>
    <property type="match status" value="1"/>
</dbReference>
<dbReference type="InterPro" id="IPR050863">
    <property type="entry name" value="CenT-Element_Derived"/>
</dbReference>
<dbReference type="Proteomes" id="UP000012338">
    <property type="component" value="Unassembled WGS sequence"/>
</dbReference>
<dbReference type="HOGENOM" id="CLU_013929_2_2_1"/>
<dbReference type="EMBL" id="KB733461">
    <property type="protein sequence ID" value="ENI03184.1"/>
    <property type="molecule type" value="Genomic_DNA"/>
</dbReference>
<keyword evidence="3" id="KW-1185">Reference proteome</keyword>
<dbReference type="PANTHER" id="PTHR19303:SF74">
    <property type="entry name" value="POGO TRANSPOSABLE ELEMENT WITH KRAB DOMAIN"/>
    <property type="match status" value="1"/>
</dbReference>
<feature type="non-terminal residue" evidence="2">
    <location>
        <position position="1"/>
    </location>
</feature>
<organism evidence="2 3">
    <name type="scientific">Cochliobolus heterostrophus (strain C4 / ATCC 48331 / race T)</name>
    <name type="common">Southern corn leaf blight fungus</name>
    <name type="synonym">Bipolaris maydis</name>
    <dbReference type="NCBI Taxonomy" id="665024"/>
    <lineage>
        <taxon>Eukaryota</taxon>
        <taxon>Fungi</taxon>
        <taxon>Dikarya</taxon>
        <taxon>Ascomycota</taxon>
        <taxon>Pezizomycotina</taxon>
        <taxon>Dothideomycetes</taxon>
        <taxon>Pleosporomycetidae</taxon>
        <taxon>Pleosporales</taxon>
        <taxon>Pleosporineae</taxon>
        <taxon>Pleosporaceae</taxon>
        <taxon>Bipolaris</taxon>
    </lineage>
</organism>
<protein>
    <recommendedName>
        <fullName evidence="1">DDE-1 domain-containing protein</fullName>
    </recommendedName>
</protein>
<reference evidence="2 3" key="1">
    <citation type="journal article" date="2012" name="PLoS Pathog.">
        <title>Diverse lifestyles and strategies of plant pathogenesis encoded in the genomes of eighteen Dothideomycetes fungi.</title>
        <authorList>
            <person name="Ohm R.A."/>
            <person name="Feau N."/>
            <person name="Henrissat B."/>
            <person name="Schoch C.L."/>
            <person name="Horwitz B.A."/>
            <person name="Barry K.W."/>
            <person name="Condon B.J."/>
            <person name="Copeland A.C."/>
            <person name="Dhillon B."/>
            <person name="Glaser F."/>
            <person name="Hesse C.N."/>
            <person name="Kosti I."/>
            <person name="LaButti K."/>
            <person name="Lindquist E.A."/>
            <person name="Lucas S."/>
            <person name="Salamov A.A."/>
            <person name="Bradshaw R.E."/>
            <person name="Ciuffetti L."/>
            <person name="Hamelin R.C."/>
            <person name="Kema G.H.J."/>
            <person name="Lawrence C."/>
            <person name="Scott J.A."/>
            <person name="Spatafora J.W."/>
            <person name="Turgeon B.G."/>
            <person name="de Wit P.J.G.M."/>
            <person name="Zhong S."/>
            <person name="Goodwin S.B."/>
            <person name="Grigoriev I.V."/>
        </authorList>
    </citation>
    <scope>NUCLEOTIDE SEQUENCE [LARGE SCALE GENOMIC DNA]</scope>
    <source>
        <strain evidence="3">C4 / ATCC 48331 / race T</strain>
    </source>
</reference>
<reference evidence="3" key="2">
    <citation type="journal article" date="2013" name="PLoS Genet.">
        <title>Comparative genome structure, secondary metabolite, and effector coding capacity across Cochliobolus pathogens.</title>
        <authorList>
            <person name="Condon B.J."/>
            <person name="Leng Y."/>
            <person name="Wu D."/>
            <person name="Bushley K.E."/>
            <person name="Ohm R.A."/>
            <person name="Otillar R."/>
            <person name="Martin J."/>
            <person name="Schackwitz W."/>
            <person name="Grimwood J."/>
            <person name="MohdZainudin N."/>
            <person name="Xue C."/>
            <person name="Wang R."/>
            <person name="Manning V.A."/>
            <person name="Dhillon B."/>
            <person name="Tu Z.J."/>
            <person name="Steffenson B.J."/>
            <person name="Salamov A."/>
            <person name="Sun H."/>
            <person name="Lowry S."/>
            <person name="LaButti K."/>
            <person name="Han J."/>
            <person name="Copeland A."/>
            <person name="Lindquist E."/>
            <person name="Barry K."/>
            <person name="Schmutz J."/>
            <person name="Baker S.E."/>
            <person name="Ciuffetti L.M."/>
            <person name="Grigoriev I.V."/>
            <person name="Zhong S."/>
            <person name="Turgeon B.G."/>
        </authorList>
    </citation>
    <scope>NUCLEOTIDE SEQUENCE [LARGE SCALE GENOMIC DNA]</scope>
    <source>
        <strain evidence="3">C4 / ATCC 48331 / race T</strain>
    </source>
</reference>
<dbReference type="AlphaFoldDB" id="N4WRP7"/>
<sequence>LLILKGSTHLEKWYTKTDIPDEYAFRLSSTGYSNDTLSLEWLKHFDYYSSRRQRGVYRLLIFDGFGSHCTVEFFRYADDHKIILFTLPPHTSHDLQPLDVVCFQPFKHYHKSAVEAATRTGCTDFNKVEFLYAIKGIRAATFKQRTI</sequence>
<proteinExistence type="predicted"/>
<dbReference type="GO" id="GO:0003677">
    <property type="term" value="F:DNA binding"/>
    <property type="evidence" value="ECO:0007669"/>
    <property type="project" value="TreeGrafter"/>
</dbReference>
<evidence type="ECO:0000313" key="2">
    <source>
        <dbReference type="EMBL" id="ENI03184.1"/>
    </source>
</evidence>
<name>N4WRP7_COCH4</name>
<dbReference type="OrthoDB" id="5425161at2759"/>
<feature type="non-terminal residue" evidence="2">
    <location>
        <position position="147"/>
    </location>
</feature>
<dbReference type="PANTHER" id="PTHR19303">
    <property type="entry name" value="TRANSPOSON"/>
    <property type="match status" value="1"/>
</dbReference>